<dbReference type="Gene3D" id="2.60.120.650">
    <property type="entry name" value="Cupin"/>
    <property type="match status" value="2"/>
</dbReference>
<dbReference type="GO" id="GO:0031490">
    <property type="term" value="F:chromatin DNA binding"/>
    <property type="evidence" value="ECO:0007669"/>
    <property type="project" value="TreeGrafter"/>
</dbReference>
<evidence type="ECO:0000313" key="9">
    <source>
        <dbReference type="EMBL" id="WOG97031.1"/>
    </source>
</evidence>
<feature type="region of interest" description="Disordered" evidence="6">
    <location>
        <begin position="592"/>
        <end position="615"/>
    </location>
</feature>
<evidence type="ECO:0000259" key="7">
    <source>
        <dbReference type="PROSITE" id="PS50089"/>
    </source>
</evidence>
<feature type="compositionally biased region" description="Basic residues" evidence="6">
    <location>
        <begin position="381"/>
        <end position="394"/>
    </location>
</feature>
<reference evidence="9" key="2">
    <citation type="submission" date="2022-03" db="EMBL/GenBank/DDBJ databases">
        <title>Draft title - Genomic analysis of global carrot germplasm unveils the trajectory of domestication and the origin of high carotenoid orange carrot.</title>
        <authorList>
            <person name="Iorizzo M."/>
            <person name="Ellison S."/>
            <person name="Senalik D."/>
            <person name="Macko-Podgorni A."/>
            <person name="Grzebelus D."/>
            <person name="Bostan H."/>
            <person name="Rolling W."/>
            <person name="Curaba J."/>
            <person name="Simon P."/>
        </authorList>
    </citation>
    <scope>NUCLEOTIDE SEQUENCE</scope>
    <source>
        <tissue evidence="9">Leaf</tissue>
    </source>
</reference>
<dbReference type="PROSITE" id="PS50089">
    <property type="entry name" value="ZF_RING_2"/>
    <property type="match status" value="1"/>
</dbReference>
<keyword evidence="5" id="KW-0863">Zinc-finger</keyword>
<keyword evidence="3" id="KW-0479">Metal-binding</keyword>
<feature type="compositionally biased region" description="Basic residues" evidence="6">
    <location>
        <begin position="63"/>
        <end position="80"/>
    </location>
</feature>
<evidence type="ECO:0000256" key="5">
    <source>
        <dbReference type="PROSITE-ProRule" id="PRU00175"/>
    </source>
</evidence>
<keyword evidence="5" id="KW-0862">Zinc</keyword>
<dbReference type="GO" id="GO:0000785">
    <property type="term" value="C:chromatin"/>
    <property type="evidence" value="ECO:0007669"/>
    <property type="project" value="TreeGrafter"/>
</dbReference>
<dbReference type="Pfam" id="PF02373">
    <property type="entry name" value="JmjC"/>
    <property type="match status" value="1"/>
</dbReference>
<gene>
    <name evidence="9" type="ORF">DCAR_0416370</name>
</gene>
<feature type="domain" description="JmjC" evidence="8">
    <location>
        <begin position="1199"/>
        <end position="1533"/>
    </location>
</feature>
<evidence type="ECO:0000259" key="8">
    <source>
        <dbReference type="PROSITE" id="PS51184"/>
    </source>
</evidence>
<organism evidence="9 10">
    <name type="scientific">Daucus carota subsp. sativus</name>
    <name type="common">Carrot</name>
    <dbReference type="NCBI Taxonomy" id="79200"/>
    <lineage>
        <taxon>Eukaryota</taxon>
        <taxon>Viridiplantae</taxon>
        <taxon>Streptophyta</taxon>
        <taxon>Embryophyta</taxon>
        <taxon>Tracheophyta</taxon>
        <taxon>Spermatophyta</taxon>
        <taxon>Magnoliopsida</taxon>
        <taxon>eudicotyledons</taxon>
        <taxon>Gunneridae</taxon>
        <taxon>Pentapetalae</taxon>
        <taxon>asterids</taxon>
        <taxon>campanulids</taxon>
        <taxon>Apiales</taxon>
        <taxon>Apiaceae</taxon>
        <taxon>Apioideae</taxon>
        <taxon>Scandiceae</taxon>
        <taxon>Daucinae</taxon>
        <taxon>Daucus</taxon>
        <taxon>Daucus sect. Daucus</taxon>
    </lineage>
</organism>
<feature type="domain" description="RING-type" evidence="7">
    <location>
        <begin position="771"/>
        <end position="816"/>
    </location>
</feature>
<evidence type="ECO:0000256" key="6">
    <source>
        <dbReference type="SAM" id="MobiDB-lite"/>
    </source>
</evidence>
<dbReference type="PROSITE" id="PS51184">
    <property type="entry name" value="JMJC"/>
    <property type="match status" value="1"/>
</dbReference>
<dbReference type="InterPro" id="IPR017956">
    <property type="entry name" value="AT_hook_DNA-bd_motif"/>
</dbReference>
<reference evidence="9" key="1">
    <citation type="journal article" date="2016" name="Nat. Genet.">
        <title>A high-quality carrot genome assembly provides new insights into carotenoid accumulation and asterid genome evolution.</title>
        <authorList>
            <person name="Iorizzo M."/>
            <person name="Ellison S."/>
            <person name="Senalik D."/>
            <person name="Zeng P."/>
            <person name="Satapoomin P."/>
            <person name="Huang J."/>
            <person name="Bowman M."/>
            <person name="Iovene M."/>
            <person name="Sanseverino W."/>
            <person name="Cavagnaro P."/>
            <person name="Yildiz M."/>
            <person name="Macko-Podgorni A."/>
            <person name="Moranska E."/>
            <person name="Grzebelus E."/>
            <person name="Grzebelus D."/>
            <person name="Ashrafi H."/>
            <person name="Zheng Z."/>
            <person name="Cheng S."/>
            <person name="Spooner D."/>
            <person name="Van Deynze A."/>
            <person name="Simon P."/>
        </authorList>
    </citation>
    <scope>NUCLEOTIDE SEQUENCE</scope>
    <source>
        <tissue evidence="9">Leaf</tissue>
    </source>
</reference>
<dbReference type="GO" id="GO:0003712">
    <property type="term" value="F:transcription coregulator activity"/>
    <property type="evidence" value="ECO:0007669"/>
    <property type="project" value="TreeGrafter"/>
</dbReference>
<dbReference type="EMBL" id="CP093346">
    <property type="protein sequence ID" value="WOG97031.1"/>
    <property type="molecule type" value="Genomic_DNA"/>
</dbReference>
<evidence type="ECO:0000256" key="3">
    <source>
        <dbReference type="ARBA" id="ARBA00022723"/>
    </source>
</evidence>
<comment type="similarity">
    <text evidence="2">Belongs to the JARID1 histone demethylase family.</text>
</comment>
<dbReference type="InterPro" id="IPR001841">
    <property type="entry name" value="Znf_RING"/>
</dbReference>
<dbReference type="Proteomes" id="UP000077755">
    <property type="component" value="Chromosome 4"/>
</dbReference>
<feature type="region of interest" description="Disordered" evidence="6">
    <location>
        <begin position="358"/>
        <end position="395"/>
    </location>
</feature>
<proteinExistence type="inferred from homology"/>
<dbReference type="GO" id="GO:0006357">
    <property type="term" value="P:regulation of transcription by RNA polymerase II"/>
    <property type="evidence" value="ECO:0007669"/>
    <property type="project" value="TreeGrafter"/>
</dbReference>
<dbReference type="InterPro" id="IPR003347">
    <property type="entry name" value="JmjC_dom"/>
</dbReference>
<keyword evidence="4" id="KW-0539">Nucleus</keyword>
<dbReference type="PANTHER" id="PTHR12549">
    <property type="entry name" value="JMJC DOMAIN-CONTAINING HISTONE DEMETHYLATION PROTEIN"/>
    <property type="match status" value="1"/>
</dbReference>
<feature type="compositionally biased region" description="Basic residues" evidence="6">
    <location>
        <begin position="93"/>
        <end position="110"/>
    </location>
</feature>
<dbReference type="InterPro" id="IPR045109">
    <property type="entry name" value="LSDs-like"/>
</dbReference>
<evidence type="ECO:0000256" key="4">
    <source>
        <dbReference type="ARBA" id="ARBA00023242"/>
    </source>
</evidence>
<dbReference type="SUPFAM" id="SSF51197">
    <property type="entry name" value="Clavaminate synthase-like"/>
    <property type="match status" value="1"/>
</dbReference>
<dbReference type="SMART" id="SM00384">
    <property type="entry name" value="AT_hook"/>
    <property type="match status" value="9"/>
</dbReference>
<dbReference type="SMART" id="SM00558">
    <property type="entry name" value="JmjC"/>
    <property type="match status" value="1"/>
</dbReference>
<evidence type="ECO:0000256" key="1">
    <source>
        <dbReference type="ARBA" id="ARBA00004123"/>
    </source>
</evidence>
<name>A0AAF0WXZ2_DAUCS</name>
<evidence type="ECO:0000256" key="2">
    <source>
        <dbReference type="ARBA" id="ARBA00006801"/>
    </source>
</evidence>
<dbReference type="GO" id="GO:0008270">
    <property type="term" value="F:zinc ion binding"/>
    <property type="evidence" value="ECO:0007669"/>
    <property type="project" value="UniProtKB-KW"/>
</dbReference>
<sequence length="1628" mass="181142">MGSGSGSSVSEFSLGGEENEECRALSLQLDCDGVSSGGWEAKRKRTFDQIFGCDDDEEEGLRVKRGRPKGSKNKKKRKVVSFRGEGGLDQGKMRGRRGRPKGSKNKKRKIVAGDVSDKKVIGFKGERAIFDDHVSGCDEVEAEVIGPVRGRRGRPKGSKNKKKKIVAGDVSNGKLIALAGAADILADHVSGCDEEEAEIVRQNRGRRGRLKGSKNKKKIVVLGRGRVGRPKGSKNKKKKIVAGDVSNKKLIVLEGEIDNMADHVSGCDEEEAGIIGQKRIVTGDVTNKKLIALEGEINNLADHVSGCDEEEAGIIGQKKIVTGDVSNKKLIALEGEINNLADHVSGCDEEEAEIIGQKKSRRGRLKGSKNKRKTVVLGTGRRGRPKGSKNKKNKMVAGDVSNRKLIALEGGADILADHVFGCDEEGVEMIGQRRGRRGRLKGSKNNKKIVVLGTGRRGRPKGSKNKKKKIVAGDVSNKKLIALEGERDNLADQISGCVEEEAEIIGQKKSRRGRLKGSKNKKKTVVLGIGRRGRPKGSKNKKKTVVLGMGRRSQPKGLRNIKKINGAGDASSDCIIVWESNSEILERVAGEGTDKTFSRRGRPKGSKNKKKKKIRAEKKIEDHNGEILEVKKIMEIPGPNNIKIDGLKNKDQDCSPEVLKNNNGTFASSKRIRGDSMMFHKCQSSQVKGHEKNHLYVTETCSDNKELITDKDAGEVLSDSSTLQRHQGRPRKCSEEVNKSNCVGDKKDDGYTYAEISDNTKRNLEQGSLTCHQCRKTKSNVVNCSNCKRRRYCNECLTKWYPERTILDAKNACPSCCRNCNCKPCLQADMIHTDTRYEVDENIRLQRLLYLLQKTLPLLRHIQEEQSCELDVESRIQGVKFEEADVEEATIDDDDRVYCDNCNTSIVNFLRSCPNPDCSYDLCLSCCRELREGIQPGGSEADSSFHQFLERSHGNVTDVNKKDSTNTWESRVPLPVDDCLHVIPGDFPNWTAEITGAIPCPPPARGGCGTRILLLRRIFDADWVLEIIRKAEALVSNHRLTDVDVSKHCHNCLPNSLAQESGDVHSNVRKAANRKNSNDNLLYCPVADKSSEQEFEHFQMHWRKGEPVIVRDVLAKTSGLSWEPMVMWRAFRSTKKEAFSVQAIDCFDWCKVEINIHQFFRGYIEGRRHRSGWPEMLKLKDWPPTNSFEECLPRHGAEFIAMLPYRDYTHPKSGILNLATKLPPAAPKPDLGPKTYIAYGFPDELGRGDSVTKLHCDVSDAVNILTHTRKSEIGTWKLKTIKALQEKYNDEDLNDLSDITHKHGATISHTTCFDAEKNSCSQGDVISGAKPGEIGSSRNGASVINNASLVDEHAVGQHSSGKNAVNTCCRSSTIEDSCNNHNDSHILEGNIPSNRSTDVAEANANNNIDDYSVEIGNGAAVWDIFRRQDVPKLIEYLRKHKKEFRDINNLPINSVVHPIHDQTFYLNERHRRQLKEEFEIEPWTFEQHYGEAVFIPAGCPHQVRNKQSCIKVALDFVSPDNVEECIRLTDEFRLLPKFHRSKEDKLEVKKMALHAANLAVDDAKQLMGKFGSCSVLLALSTRASRSCSLILTIIFMRLIGDLKIGDVLYNPGGSRATNIKSLILQVRK</sequence>
<feature type="compositionally biased region" description="Basic residues" evidence="6">
    <location>
        <begin position="358"/>
        <end position="374"/>
    </location>
</feature>
<comment type="subcellular location">
    <subcellularLocation>
        <location evidence="1">Nucleus</location>
    </subcellularLocation>
</comment>
<dbReference type="PANTHER" id="PTHR12549:SF38">
    <property type="entry name" value="JMJC DOMAIN-CONTAINING HISTONE DEMETHYLASE 2, ISOFORM A"/>
    <property type="match status" value="1"/>
</dbReference>
<protein>
    <recommendedName>
        <fullName evidence="11">JmjC domain-containing protein</fullName>
    </recommendedName>
</protein>
<accession>A0AAF0WXZ2</accession>
<feature type="region of interest" description="Disordered" evidence="6">
    <location>
        <begin position="58"/>
        <end position="111"/>
    </location>
</feature>
<evidence type="ECO:0008006" key="11">
    <source>
        <dbReference type="Google" id="ProtNLM"/>
    </source>
</evidence>
<dbReference type="GO" id="GO:0000118">
    <property type="term" value="C:histone deacetylase complex"/>
    <property type="evidence" value="ECO:0007669"/>
    <property type="project" value="TreeGrafter"/>
</dbReference>
<evidence type="ECO:0000313" key="10">
    <source>
        <dbReference type="Proteomes" id="UP000077755"/>
    </source>
</evidence>
<dbReference type="GO" id="GO:0032454">
    <property type="term" value="F:histone H3K9 demethylase activity"/>
    <property type="evidence" value="ECO:0007669"/>
    <property type="project" value="InterPro"/>
</dbReference>
<keyword evidence="10" id="KW-1185">Reference proteome</keyword>
<feature type="compositionally biased region" description="Basic residues" evidence="6">
    <location>
        <begin position="598"/>
        <end position="615"/>
    </location>
</feature>